<feature type="transmembrane region" description="Helical" evidence="1">
    <location>
        <begin position="116"/>
        <end position="142"/>
    </location>
</feature>
<proteinExistence type="predicted"/>
<gene>
    <name evidence="2" type="ORF">SAMN05421867_11842</name>
</gene>
<dbReference type="GO" id="GO:0005886">
    <property type="term" value="C:plasma membrane"/>
    <property type="evidence" value="ECO:0007669"/>
    <property type="project" value="UniProtKB-SubCell"/>
</dbReference>
<sequence length="331" mass="34593">MSRLLRVELRRLRARRLVLVAHVGVLVVVGLLLASLWSSVQPLSAAEVRQAEEFYAQAAEEWERTGEQQVADCREQERREEEITGRDADYHCEDLEPRPEWFLPTPPTLAESLRSALGSIALVLGLAALGIGATFTAAELSTRSMSTWLTFEPRRLRVYGSKVAAAALGVVPLAVVTTALVVGGVVAVYVALDVPAAGGAADGVGSATVLQALRVVALTAVAAAGGAALGILLRHTAAVMGAVLGWVVAFEAILVTQLPHLSVVSPRVNATGWVDGGTAYYTETCTTGADGTICEGVEHAIGAGQSALVLSVGLAVLVAVAALVFRRRDEG</sequence>
<evidence type="ECO:0000313" key="3">
    <source>
        <dbReference type="Proteomes" id="UP000199012"/>
    </source>
</evidence>
<accession>A0A1I1ALF2</accession>
<feature type="transmembrane region" description="Helical" evidence="1">
    <location>
        <begin position="307"/>
        <end position="325"/>
    </location>
</feature>
<organism evidence="2 3">
    <name type="scientific">Cellulomonas marina</name>
    <dbReference type="NCBI Taxonomy" id="988821"/>
    <lineage>
        <taxon>Bacteria</taxon>
        <taxon>Bacillati</taxon>
        <taxon>Actinomycetota</taxon>
        <taxon>Actinomycetes</taxon>
        <taxon>Micrococcales</taxon>
        <taxon>Cellulomonadaceae</taxon>
        <taxon>Cellulomonas</taxon>
    </lineage>
</organism>
<reference evidence="2 3" key="1">
    <citation type="submission" date="2016-10" db="EMBL/GenBank/DDBJ databases">
        <authorList>
            <person name="de Groot N.N."/>
        </authorList>
    </citation>
    <scope>NUCLEOTIDE SEQUENCE [LARGE SCALE GENOMIC DNA]</scope>
    <source>
        <strain evidence="2 3">CGMCC 4.6945</strain>
    </source>
</reference>
<keyword evidence="3" id="KW-1185">Reference proteome</keyword>
<dbReference type="STRING" id="988821.SAMN05421867_11842"/>
<dbReference type="EMBL" id="FOKA01000018">
    <property type="protein sequence ID" value="SFB37230.1"/>
    <property type="molecule type" value="Genomic_DNA"/>
</dbReference>
<name>A0A1I1ALF2_9CELL</name>
<feature type="transmembrane region" description="Helical" evidence="1">
    <location>
        <begin position="212"/>
        <end position="232"/>
    </location>
</feature>
<evidence type="ECO:0000313" key="2">
    <source>
        <dbReference type="EMBL" id="SFB37230.1"/>
    </source>
</evidence>
<evidence type="ECO:0000256" key="1">
    <source>
        <dbReference type="SAM" id="Phobius"/>
    </source>
</evidence>
<dbReference type="RefSeq" id="WP_090034502.1">
    <property type="nucleotide sequence ID" value="NZ_BONM01000028.1"/>
</dbReference>
<keyword evidence="1" id="KW-0812">Transmembrane</keyword>
<feature type="transmembrane region" description="Helical" evidence="1">
    <location>
        <begin position="239"/>
        <end position="258"/>
    </location>
</feature>
<keyword evidence="1" id="KW-1133">Transmembrane helix</keyword>
<protein>
    <submittedName>
        <fullName evidence="2">ABC-2 type transport system permease protein</fullName>
    </submittedName>
</protein>
<dbReference type="AlphaFoldDB" id="A0A1I1ALF2"/>
<dbReference type="GO" id="GO:0140359">
    <property type="term" value="F:ABC-type transporter activity"/>
    <property type="evidence" value="ECO:0007669"/>
    <property type="project" value="InterPro"/>
</dbReference>
<feature type="transmembrane region" description="Helical" evidence="1">
    <location>
        <begin position="163"/>
        <end position="192"/>
    </location>
</feature>
<dbReference type="Proteomes" id="UP000199012">
    <property type="component" value="Unassembled WGS sequence"/>
</dbReference>
<keyword evidence="1" id="KW-0472">Membrane</keyword>